<keyword evidence="13" id="KW-0460">Magnesium</keyword>
<dbReference type="Pfam" id="PF08245">
    <property type="entry name" value="Mur_ligase_M"/>
    <property type="match status" value="1"/>
</dbReference>
<dbReference type="SUPFAM" id="SSF53244">
    <property type="entry name" value="MurD-like peptide ligases, peptide-binding domain"/>
    <property type="match status" value="1"/>
</dbReference>
<dbReference type="STRING" id="1236989.JCM15548_259"/>
<dbReference type="NCBIfam" id="TIGR01499">
    <property type="entry name" value="folC"/>
    <property type="match status" value="1"/>
</dbReference>
<reference evidence="25 26" key="1">
    <citation type="journal article" date="2015" name="Microbes Environ.">
        <title>Distribution and evolution of nitrogen fixation genes in the phylum bacteroidetes.</title>
        <authorList>
            <person name="Inoue J."/>
            <person name="Oshima K."/>
            <person name="Suda W."/>
            <person name="Sakamoto M."/>
            <person name="Iino T."/>
            <person name="Noda S."/>
            <person name="Hongoh Y."/>
            <person name="Hattori M."/>
            <person name="Ohkuma M."/>
        </authorList>
    </citation>
    <scope>NUCLEOTIDE SEQUENCE [LARGE SCALE GENOMIC DNA]</scope>
    <source>
        <strain evidence="25">JCM 15548</strain>
    </source>
</reference>
<dbReference type="PIRSF" id="PIRSF001563">
    <property type="entry name" value="Folylpolyglu_synth"/>
    <property type="match status" value="1"/>
</dbReference>
<evidence type="ECO:0000256" key="19">
    <source>
        <dbReference type="ARBA" id="ARBA00047808"/>
    </source>
</evidence>
<dbReference type="SUPFAM" id="SSF53623">
    <property type="entry name" value="MurD-like peptide ligases, catalytic domain"/>
    <property type="match status" value="1"/>
</dbReference>
<dbReference type="InterPro" id="IPR036565">
    <property type="entry name" value="Mur-like_cat_sf"/>
</dbReference>
<evidence type="ECO:0000256" key="15">
    <source>
        <dbReference type="ARBA" id="ARBA00030048"/>
    </source>
</evidence>
<evidence type="ECO:0000256" key="14">
    <source>
        <dbReference type="ARBA" id="ARBA00022909"/>
    </source>
</evidence>
<keyword evidence="9 22" id="KW-0436">Ligase</keyword>
<dbReference type="Gene3D" id="3.90.190.20">
    <property type="entry name" value="Mur ligase, C-terminal domain"/>
    <property type="match status" value="1"/>
</dbReference>
<dbReference type="PROSITE" id="PS01011">
    <property type="entry name" value="FOLYLPOLYGLU_SYNT_1"/>
    <property type="match status" value="1"/>
</dbReference>
<comment type="catalytic activity">
    <reaction evidence="20">
        <text>(6R)-5,10-methylenetetrahydrofolyl-(gamma-L-Glu)(n) + L-glutamate + ATP = (6R)-5,10-methylenetetrahydrofolyl-(gamma-L-Glu)(n+1) + ADP + phosphate + H(+)</text>
        <dbReference type="Rhea" id="RHEA:51912"/>
        <dbReference type="Rhea" id="RHEA-COMP:13257"/>
        <dbReference type="Rhea" id="RHEA-COMP:13258"/>
        <dbReference type="ChEBI" id="CHEBI:15378"/>
        <dbReference type="ChEBI" id="CHEBI:29985"/>
        <dbReference type="ChEBI" id="CHEBI:30616"/>
        <dbReference type="ChEBI" id="CHEBI:43474"/>
        <dbReference type="ChEBI" id="CHEBI:136572"/>
        <dbReference type="ChEBI" id="CHEBI:456216"/>
        <dbReference type="EC" id="6.3.2.17"/>
    </reaction>
</comment>
<dbReference type="PANTHER" id="PTHR11136">
    <property type="entry name" value="FOLYLPOLYGLUTAMATE SYNTHASE-RELATED"/>
    <property type="match status" value="1"/>
</dbReference>
<feature type="domain" description="Mur ligase central" evidence="24">
    <location>
        <begin position="51"/>
        <end position="271"/>
    </location>
</feature>
<keyword evidence="26" id="KW-1185">Reference proteome</keyword>
<evidence type="ECO:0000256" key="7">
    <source>
        <dbReference type="ARBA" id="ARBA00013025"/>
    </source>
</evidence>
<comment type="catalytic activity">
    <reaction evidence="21">
        <text>7,8-dihydropteroate + L-glutamate + ATP = 7,8-dihydrofolate + ADP + phosphate + H(+)</text>
        <dbReference type="Rhea" id="RHEA:23584"/>
        <dbReference type="ChEBI" id="CHEBI:15378"/>
        <dbReference type="ChEBI" id="CHEBI:17839"/>
        <dbReference type="ChEBI" id="CHEBI:29985"/>
        <dbReference type="ChEBI" id="CHEBI:30616"/>
        <dbReference type="ChEBI" id="CHEBI:43474"/>
        <dbReference type="ChEBI" id="CHEBI:57451"/>
        <dbReference type="ChEBI" id="CHEBI:456216"/>
        <dbReference type="EC" id="6.3.2.12"/>
    </reaction>
</comment>
<dbReference type="InterPro" id="IPR018109">
    <property type="entry name" value="Folylpolyglutamate_synth_CS"/>
</dbReference>
<dbReference type="GO" id="GO:0005737">
    <property type="term" value="C:cytoplasm"/>
    <property type="evidence" value="ECO:0007669"/>
    <property type="project" value="TreeGrafter"/>
</dbReference>
<dbReference type="EC" id="6.3.2.12" evidence="6"/>
<comment type="similarity">
    <text evidence="5 22">Belongs to the folylpolyglutamate synthase family.</text>
</comment>
<proteinExistence type="inferred from homology"/>
<evidence type="ECO:0000256" key="10">
    <source>
        <dbReference type="ARBA" id="ARBA00022723"/>
    </source>
</evidence>
<evidence type="ECO:0000256" key="4">
    <source>
        <dbReference type="ARBA" id="ARBA00005150"/>
    </source>
</evidence>
<dbReference type="OrthoDB" id="9809356at2"/>
<sequence>MTYSEAIDFLFTRLPMYQRSGSAAYKDNLDNTWRLDEWFGHPHRAFKSIHVAGTNGKGSVSHMLASVLQSAGYRTGLYTSPHLVDFRERIRIDGGMIPQEKVVDFVMQNQAVITEIAPSFFEMTVAMAFDYFSRERVEVAVIETGLGGRLDSTNIVDPVLSIITNIGLDHTALLGPTLPLIAAEKAGIIKKDTPVVIGRRQQETRPVFEEKARAMKAPLLMADEALSVLLMNQGAHALSVRVLKNGHVFMDDLVLPLPGNYQLENLRTVLASVEELVRQGFEISEMHLRSGMAGVVANTGLRGRWQILSSQPLTICDTGHNEDGMRMIVEQIKALEFNCLHFVLGMVSDKEVDPILALLPTHARYYFTRANIPRSLDPELLQKKALVHGLSGQIFANVPEAWRAAQKNAGDNDLIFIGGSTFVVAEVV</sequence>
<comment type="function">
    <text evidence="2">Functions in two distinct reactions of the de novo folate biosynthetic pathway. Catalyzes the addition of a glutamate residue to dihydropteroate (7,8-dihydropteroate or H2Pte) to form dihydrofolate (7,8-dihydrofolate monoglutamate or H2Pte-Glu). Also catalyzes successive additions of L-glutamate to tetrahydrofolate or 10-formyltetrahydrofolate or 5,10-methylenetetrahydrofolate, leading to folylpolyglutamate derivatives.</text>
</comment>
<dbReference type="GO" id="GO:0046872">
    <property type="term" value="F:metal ion binding"/>
    <property type="evidence" value="ECO:0007669"/>
    <property type="project" value="UniProtKB-KW"/>
</dbReference>
<dbReference type="GO" id="GO:0046656">
    <property type="term" value="P:folic acid biosynthetic process"/>
    <property type="evidence" value="ECO:0007669"/>
    <property type="project" value="UniProtKB-KW"/>
</dbReference>
<gene>
    <name evidence="25" type="ORF">JCM15548_259</name>
</gene>
<evidence type="ECO:0000256" key="6">
    <source>
        <dbReference type="ARBA" id="ARBA00013023"/>
    </source>
</evidence>
<dbReference type="PROSITE" id="PS01012">
    <property type="entry name" value="FOLYLPOLYGLU_SYNT_2"/>
    <property type="match status" value="1"/>
</dbReference>
<dbReference type="PANTHER" id="PTHR11136:SF0">
    <property type="entry name" value="DIHYDROFOLATE SYNTHETASE-RELATED"/>
    <property type="match status" value="1"/>
</dbReference>
<comment type="catalytic activity">
    <reaction evidence="19">
        <text>10-formyltetrahydrofolyl-(gamma-L-Glu)(n) + L-glutamate + ATP = 10-formyltetrahydrofolyl-(gamma-L-Glu)(n+1) + ADP + phosphate + H(+)</text>
        <dbReference type="Rhea" id="RHEA:51904"/>
        <dbReference type="Rhea" id="RHEA-COMP:13088"/>
        <dbReference type="Rhea" id="RHEA-COMP:14300"/>
        <dbReference type="ChEBI" id="CHEBI:15378"/>
        <dbReference type="ChEBI" id="CHEBI:29985"/>
        <dbReference type="ChEBI" id="CHEBI:30616"/>
        <dbReference type="ChEBI" id="CHEBI:43474"/>
        <dbReference type="ChEBI" id="CHEBI:134413"/>
        <dbReference type="ChEBI" id="CHEBI:456216"/>
        <dbReference type="EC" id="6.3.2.17"/>
    </reaction>
</comment>
<comment type="pathway">
    <text evidence="3">Cofactor biosynthesis; tetrahydrofolate biosynthesis; 7,8-dihydrofolate from 2-amino-4-hydroxy-6-hydroxymethyl-7,8-dihydropteridine diphosphate and 4-aminobenzoate: step 2/2.</text>
</comment>
<evidence type="ECO:0000256" key="11">
    <source>
        <dbReference type="ARBA" id="ARBA00022741"/>
    </source>
</evidence>
<evidence type="ECO:0000256" key="9">
    <source>
        <dbReference type="ARBA" id="ARBA00022598"/>
    </source>
</evidence>
<accession>A0A0E9LSC4</accession>
<dbReference type="InterPro" id="IPR001645">
    <property type="entry name" value="Folylpolyglutamate_synth"/>
</dbReference>
<comment type="cofactor">
    <cofactor evidence="1">
        <name>Mg(2+)</name>
        <dbReference type="ChEBI" id="CHEBI:18420"/>
    </cofactor>
</comment>
<dbReference type="GO" id="GO:0004326">
    <property type="term" value="F:tetrahydrofolylpolyglutamate synthase activity"/>
    <property type="evidence" value="ECO:0007669"/>
    <property type="project" value="UniProtKB-EC"/>
</dbReference>
<evidence type="ECO:0000259" key="24">
    <source>
        <dbReference type="Pfam" id="PF08245"/>
    </source>
</evidence>
<evidence type="ECO:0000256" key="5">
    <source>
        <dbReference type="ARBA" id="ARBA00008276"/>
    </source>
</evidence>
<evidence type="ECO:0000313" key="26">
    <source>
        <dbReference type="Proteomes" id="UP000032900"/>
    </source>
</evidence>
<dbReference type="InterPro" id="IPR036615">
    <property type="entry name" value="Mur_ligase_C_dom_sf"/>
</dbReference>
<evidence type="ECO:0000313" key="25">
    <source>
        <dbReference type="EMBL" id="GAO28193.1"/>
    </source>
</evidence>
<dbReference type="AlphaFoldDB" id="A0A0E9LSC4"/>
<feature type="domain" description="Mur ligase C-terminal" evidence="23">
    <location>
        <begin position="303"/>
        <end position="420"/>
    </location>
</feature>
<evidence type="ECO:0000256" key="3">
    <source>
        <dbReference type="ARBA" id="ARBA00004799"/>
    </source>
</evidence>
<dbReference type="InterPro" id="IPR013221">
    <property type="entry name" value="Mur_ligase_cen"/>
</dbReference>
<evidence type="ECO:0000256" key="2">
    <source>
        <dbReference type="ARBA" id="ARBA00002714"/>
    </source>
</evidence>
<evidence type="ECO:0000256" key="22">
    <source>
        <dbReference type="PIRNR" id="PIRNR001563"/>
    </source>
</evidence>
<dbReference type="InterPro" id="IPR004101">
    <property type="entry name" value="Mur_ligase_C"/>
</dbReference>
<keyword evidence="11 22" id="KW-0547">Nucleotide-binding</keyword>
<dbReference type="Gene3D" id="3.40.1190.10">
    <property type="entry name" value="Mur-like, catalytic domain"/>
    <property type="match status" value="1"/>
</dbReference>
<comment type="caution">
    <text evidence="25">The sequence shown here is derived from an EMBL/GenBank/DDBJ whole genome shotgun (WGS) entry which is preliminary data.</text>
</comment>
<keyword evidence="10" id="KW-0479">Metal-binding</keyword>
<dbReference type="GO" id="GO:0008841">
    <property type="term" value="F:dihydrofolate synthase activity"/>
    <property type="evidence" value="ECO:0007669"/>
    <property type="project" value="UniProtKB-EC"/>
</dbReference>
<evidence type="ECO:0000256" key="8">
    <source>
        <dbReference type="ARBA" id="ARBA00019357"/>
    </source>
</evidence>
<protein>
    <recommendedName>
        <fullName evidence="8">Dihydrofolate synthase/folylpolyglutamate synthase</fullName>
        <ecNumber evidence="6">6.3.2.12</ecNumber>
        <ecNumber evidence="7">6.3.2.17</ecNumber>
    </recommendedName>
    <alternativeName>
        <fullName evidence="17">Folylpoly-gamma-glutamate synthetase-dihydrofolate synthetase</fullName>
    </alternativeName>
    <alternativeName>
        <fullName evidence="15">Folylpolyglutamate synthetase</fullName>
    </alternativeName>
    <alternativeName>
        <fullName evidence="16">Tetrahydrofolylpolyglutamate synthase</fullName>
    </alternativeName>
</protein>
<evidence type="ECO:0000256" key="13">
    <source>
        <dbReference type="ARBA" id="ARBA00022842"/>
    </source>
</evidence>
<dbReference type="EC" id="6.3.2.17" evidence="7"/>
<evidence type="ECO:0000256" key="21">
    <source>
        <dbReference type="ARBA" id="ARBA00049161"/>
    </source>
</evidence>
<evidence type="ECO:0000256" key="12">
    <source>
        <dbReference type="ARBA" id="ARBA00022840"/>
    </source>
</evidence>
<evidence type="ECO:0000256" key="18">
    <source>
        <dbReference type="ARBA" id="ARBA00047493"/>
    </source>
</evidence>
<keyword evidence="12 22" id="KW-0067">ATP-binding</keyword>
<evidence type="ECO:0000256" key="1">
    <source>
        <dbReference type="ARBA" id="ARBA00001946"/>
    </source>
</evidence>
<evidence type="ECO:0000256" key="17">
    <source>
        <dbReference type="ARBA" id="ARBA00032510"/>
    </source>
</evidence>
<comment type="catalytic activity">
    <reaction evidence="18">
        <text>(6S)-5,6,7,8-tetrahydrofolyl-(gamma-L-Glu)(n) + L-glutamate + ATP = (6S)-5,6,7,8-tetrahydrofolyl-(gamma-L-Glu)(n+1) + ADP + phosphate + H(+)</text>
        <dbReference type="Rhea" id="RHEA:10580"/>
        <dbReference type="Rhea" id="RHEA-COMP:14738"/>
        <dbReference type="Rhea" id="RHEA-COMP:14740"/>
        <dbReference type="ChEBI" id="CHEBI:15378"/>
        <dbReference type="ChEBI" id="CHEBI:29985"/>
        <dbReference type="ChEBI" id="CHEBI:30616"/>
        <dbReference type="ChEBI" id="CHEBI:43474"/>
        <dbReference type="ChEBI" id="CHEBI:141005"/>
        <dbReference type="ChEBI" id="CHEBI:456216"/>
        <dbReference type="EC" id="6.3.2.17"/>
    </reaction>
</comment>
<dbReference type="GO" id="GO:0005524">
    <property type="term" value="F:ATP binding"/>
    <property type="evidence" value="ECO:0007669"/>
    <property type="project" value="UniProtKB-KW"/>
</dbReference>
<dbReference type="Pfam" id="PF02875">
    <property type="entry name" value="Mur_ligase_C"/>
    <property type="match status" value="1"/>
</dbReference>
<keyword evidence="14" id="KW-0289">Folate biosynthesis</keyword>
<dbReference type="Proteomes" id="UP000032900">
    <property type="component" value="Unassembled WGS sequence"/>
</dbReference>
<evidence type="ECO:0000256" key="20">
    <source>
        <dbReference type="ARBA" id="ARBA00049035"/>
    </source>
</evidence>
<name>A0A0E9LSC4_9BACT</name>
<evidence type="ECO:0000256" key="16">
    <source>
        <dbReference type="ARBA" id="ARBA00030592"/>
    </source>
</evidence>
<dbReference type="FunFam" id="3.40.1190.10:FF:000011">
    <property type="entry name" value="Folylpolyglutamate synthase/dihydrofolate synthase"/>
    <property type="match status" value="1"/>
</dbReference>
<organism evidence="25 26">
    <name type="scientific">Geofilum rubicundum JCM 15548</name>
    <dbReference type="NCBI Taxonomy" id="1236989"/>
    <lineage>
        <taxon>Bacteria</taxon>
        <taxon>Pseudomonadati</taxon>
        <taxon>Bacteroidota</taxon>
        <taxon>Bacteroidia</taxon>
        <taxon>Marinilabiliales</taxon>
        <taxon>Marinilabiliaceae</taxon>
        <taxon>Geofilum</taxon>
    </lineage>
</organism>
<dbReference type="EMBL" id="BAZW01000001">
    <property type="protein sequence ID" value="GAO28193.1"/>
    <property type="molecule type" value="Genomic_DNA"/>
</dbReference>
<comment type="pathway">
    <text evidence="4">Cofactor biosynthesis; tetrahydrofolylpolyglutamate biosynthesis.</text>
</comment>
<evidence type="ECO:0000259" key="23">
    <source>
        <dbReference type="Pfam" id="PF02875"/>
    </source>
</evidence>